<comment type="catalytic activity">
    <reaction evidence="2">
        <text>aldehydo-D-ribose 5-phosphate = D-ribulose 5-phosphate</text>
        <dbReference type="Rhea" id="RHEA:14657"/>
        <dbReference type="ChEBI" id="CHEBI:58121"/>
        <dbReference type="ChEBI" id="CHEBI:58273"/>
        <dbReference type="EC" id="5.3.1.6"/>
    </reaction>
</comment>
<dbReference type="Pfam" id="PF06026">
    <property type="entry name" value="Rib_5-P_isom_A"/>
    <property type="match status" value="1"/>
</dbReference>
<sequence length="253" mass="26912">MQPRTDQEKAKWAAGTAAVHAYVRDGMKIGLGSGTTAHWFVRALGAAVSEGLDVVGVPTSTGTRDLAIEVGVPLTMLAEVDRLDITIDGADEIDHDGAMIKGGGGCLLWERIVADASDKMVAVVDGTKVVDTLGAFPLPIEVIPFAWESTQRSIARLLTRLGYPEPDLRLRTSNGETVITDSGNYLIDAHLQAIKDPIALDGRLNWIPGVVENGLFTGVADEMIIGSASGEYEIRDVHSAPSARPLITSREGK</sequence>
<dbReference type="EC" id="5.3.1.6" evidence="2"/>
<feature type="binding site" evidence="2">
    <location>
        <begin position="33"/>
        <end position="36"/>
    </location>
    <ligand>
        <name>substrate</name>
    </ligand>
</feature>
<dbReference type="HAMAP" id="MF_00170">
    <property type="entry name" value="Rib_5P_isom_A"/>
    <property type="match status" value="1"/>
</dbReference>
<comment type="subunit">
    <text evidence="2">Homodimer.</text>
</comment>
<dbReference type="NCBIfam" id="TIGR00021">
    <property type="entry name" value="rpiA"/>
    <property type="match status" value="1"/>
</dbReference>
<name>A0ABP3T151_9ACTN</name>
<dbReference type="PANTHER" id="PTHR11934">
    <property type="entry name" value="RIBOSE-5-PHOSPHATE ISOMERASE"/>
    <property type="match status" value="1"/>
</dbReference>
<dbReference type="SUPFAM" id="SSF100950">
    <property type="entry name" value="NagB/RpiA/CoA transferase-like"/>
    <property type="match status" value="1"/>
</dbReference>
<evidence type="ECO:0000256" key="1">
    <source>
        <dbReference type="ARBA" id="ARBA00023235"/>
    </source>
</evidence>
<comment type="pathway">
    <text evidence="2">Carbohydrate degradation; pentose phosphate pathway; D-ribose 5-phosphate from D-ribulose 5-phosphate (non-oxidative stage): step 1/1.</text>
</comment>
<evidence type="ECO:0000256" key="2">
    <source>
        <dbReference type="HAMAP-Rule" id="MF_00170"/>
    </source>
</evidence>
<dbReference type="NCBIfam" id="NF001924">
    <property type="entry name" value="PRK00702.1"/>
    <property type="match status" value="1"/>
</dbReference>
<feature type="active site" description="Proton acceptor" evidence="2">
    <location>
        <position position="110"/>
    </location>
</feature>
<dbReference type="SUPFAM" id="SSF75445">
    <property type="entry name" value="D-ribose-5-phosphate isomerase (RpiA), lid domain"/>
    <property type="match status" value="1"/>
</dbReference>
<dbReference type="InterPro" id="IPR037171">
    <property type="entry name" value="NagB/RpiA_transferase-like"/>
</dbReference>
<comment type="similarity">
    <text evidence="2">Belongs to the ribose 5-phosphate isomerase family.</text>
</comment>
<feature type="binding site" evidence="2">
    <location>
        <position position="128"/>
    </location>
    <ligand>
        <name>substrate</name>
    </ligand>
</feature>
<dbReference type="CDD" id="cd01398">
    <property type="entry name" value="RPI_A"/>
    <property type="match status" value="1"/>
</dbReference>
<gene>
    <name evidence="2 3" type="primary">rpiA</name>
    <name evidence="3" type="ORF">GCM10009535_49440</name>
</gene>
<feature type="binding site" evidence="2">
    <location>
        <begin position="101"/>
        <end position="104"/>
    </location>
    <ligand>
        <name>substrate</name>
    </ligand>
</feature>
<dbReference type="EMBL" id="BAAAGU010000059">
    <property type="protein sequence ID" value="GAA0663885.1"/>
    <property type="molecule type" value="Genomic_DNA"/>
</dbReference>
<keyword evidence="4" id="KW-1185">Reference proteome</keyword>
<comment type="function">
    <text evidence="2">Catalyzes the reversible conversion of ribose-5-phosphate to ribulose 5-phosphate.</text>
</comment>
<dbReference type="Proteomes" id="UP001500724">
    <property type="component" value="Unassembled WGS sequence"/>
</dbReference>
<dbReference type="InterPro" id="IPR004788">
    <property type="entry name" value="Ribose5P_isomerase_type_A"/>
</dbReference>
<dbReference type="Gene3D" id="3.40.50.1360">
    <property type="match status" value="1"/>
</dbReference>
<dbReference type="InterPro" id="IPR020672">
    <property type="entry name" value="Ribose5P_isomerase_typA_subgr"/>
</dbReference>
<dbReference type="PANTHER" id="PTHR11934:SF0">
    <property type="entry name" value="RIBOSE-5-PHOSPHATE ISOMERASE"/>
    <property type="match status" value="1"/>
</dbReference>
<dbReference type="GO" id="GO:0016853">
    <property type="term" value="F:isomerase activity"/>
    <property type="evidence" value="ECO:0007669"/>
    <property type="project" value="UniProtKB-KW"/>
</dbReference>
<keyword evidence="1 2" id="KW-0413">Isomerase</keyword>
<dbReference type="RefSeq" id="WP_344005826.1">
    <property type="nucleotide sequence ID" value="NZ_BAAAGU010000059.1"/>
</dbReference>
<reference evidence="4" key="1">
    <citation type="journal article" date="2019" name="Int. J. Syst. Evol. Microbiol.">
        <title>The Global Catalogue of Microorganisms (GCM) 10K type strain sequencing project: providing services to taxonomists for standard genome sequencing and annotation.</title>
        <authorList>
            <consortium name="The Broad Institute Genomics Platform"/>
            <consortium name="The Broad Institute Genome Sequencing Center for Infectious Disease"/>
            <person name="Wu L."/>
            <person name="Ma J."/>
        </authorList>
    </citation>
    <scope>NUCLEOTIDE SEQUENCE [LARGE SCALE GENOMIC DNA]</scope>
    <source>
        <strain evidence="4">JCM 10367</strain>
    </source>
</reference>
<dbReference type="Gene3D" id="3.30.70.260">
    <property type="match status" value="1"/>
</dbReference>
<evidence type="ECO:0000313" key="3">
    <source>
        <dbReference type="EMBL" id="GAA0663885.1"/>
    </source>
</evidence>
<protein>
    <recommendedName>
        <fullName evidence="2">Ribose-5-phosphate isomerase A</fullName>
        <ecNumber evidence="2">5.3.1.6</ecNumber>
    </recommendedName>
    <alternativeName>
        <fullName evidence="2">Phosphoriboisomerase A</fullName>
        <shortName evidence="2">PRI</shortName>
    </alternativeName>
</protein>
<proteinExistence type="inferred from homology"/>
<accession>A0ABP3T151</accession>
<comment type="caution">
    <text evidence="3">The sequence shown here is derived from an EMBL/GenBank/DDBJ whole genome shotgun (WGS) entry which is preliminary data.</text>
</comment>
<organism evidence="3 4">
    <name type="scientific">Streptomyces thermocarboxydovorans</name>
    <dbReference type="NCBI Taxonomy" id="59298"/>
    <lineage>
        <taxon>Bacteria</taxon>
        <taxon>Bacillati</taxon>
        <taxon>Actinomycetota</taxon>
        <taxon>Actinomycetes</taxon>
        <taxon>Kitasatosporales</taxon>
        <taxon>Streptomycetaceae</taxon>
        <taxon>Streptomyces</taxon>
    </lineage>
</organism>
<evidence type="ECO:0000313" key="4">
    <source>
        <dbReference type="Proteomes" id="UP001500724"/>
    </source>
</evidence>
<feature type="binding site" evidence="2">
    <location>
        <begin position="88"/>
        <end position="91"/>
    </location>
    <ligand>
        <name>substrate</name>
    </ligand>
</feature>